<dbReference type="InterPro" id="IPR051731">
    <property type="entry name" value="DENND11/AVL9_GEFs"/>
</dbReference>
<evidence type="ECO:0000259" key="1">
    <source>
        <dbReference type="Pfam" id="PF09794"/>
    </source>
</evidence>
<dbReference type="InterPro" id="IPR018307">
    <property type="entry name" value="ABL9/DENND6_dom"/>
</dbReference>
<feature type="domain" description="AVL9/DENND6" evidence="1">
    <location>
        <begin position="4"/>
        <end position="120"/>
    </location>
</feature>
<dbReference type="STRING" id="45351.A7SFB9"/>
<organism evidence="2 3">
    <name type="scientific">Nematostella vectensis</name>
    <name type="common">Starlet sea anemone</name>
    <dbReference type="NCBI Taxonomy" id="45351"/>
    <lineage>
        <taxon>Eukaryota</taxon>
        <taxon>Metazoa</taxon>
        <taxon>Cnidaria</taxon>
        <taxon>Anthozoa</taxon>
        <taxon>Hexacorallia</taxon>
        <taxon>Actiniaria</taxon>
        <taxon>Edwardsiidae</taxon>
        <taxon>Nematostella</taxon>
    </lineage>
</organism>
<accession>A7SFB9</accession>
<name>A7SFB9_NEMVE</name>
<evidence type="ECO:0000313" key="2">
    <source>
        <dbReference type="EMBL" id="EDO37596.1"/>
    </source>
</evidence>
<reference evidence="2 3" key="1">
    <citation type="journal article" date="2007" name="Science">
        <title>Sea anemone genome reveals ancestral eumetazoan gene repertoire and genomic organization.</title>
        <authorList>
            <person name="Putnam N.H."/>
            <person name="Srivastava M."/>
            <person name="Hellsten U."/>
            <person name="Dirks B."/>
            <person name="Chapman J."/>
            <person name="Salamov A."/>
            <person name="Terry A."/>
            <person name="Shapiro H."/>
            <person name="Lindquist E."/>
            <person name="Kapitonov V.V."/>
            <person name="Jurka J."/>
            <person name="Genikhovich G."/>
            <person name="Grigoriev I.V."/>
            <person name="Lucas S.M."/>
            <person name="Steele R.E."/>
            <person name="Finnerty J.R."/>
            <person name="Technau U."/>
            <person name="Martindale M.Q."/>
            <person name="Rokhsar D.S."/>
        </authorList>
    </citation>
    <scope>NUCLEOTIDE SEQUENCE [LARGE SCALE GENOMIC DNA]</scope>
    <source>
        <strain evidence="3">CH2 X CH6</strain>
    </source>
</reference>
<dbReference type="AlphaFoldDB" id="A7SFB9"/>
<dbReference type="HOGENOM" id="CLU_1951322_0_0_1"/>
<dbReference type="eggNOG" id="KOG3823">
    <property type="taxonomic scope" value="Eukaryota"/>
</dbReference>
<keyword evidence="3" id="KW-1185">Reference proteome</keyword>
<dbReference type="PANTHER" id="PTHR31017">
    <property type="entry name" value="LATE SECRETORY PATHWAY PROTEIN AVL9-RELATED"/>
    <property type="match status" value="1"/>
</dbReference>
<proteinExistence type="predicted"/>
<gene>
    <name evidence="2" type="ORF">NEMVEDRAFT_v1g116227</name>
</gene>
<dbReference type="PANTHER" id="PTHR31017:SF1">
    <property type="entry name" value="LATE SECRETORY PATHWAY PROTEIN AVL9 HOMOLOG"/>
    <property type="match status" value="1"/>
</dbReference>
<protein>
    <recommendedName>
        <fullName evidence="1">AVL9/DENND6 domain-containing protein</fullName>
    </recommendedName>
</protein>
<dbReference type="Proteomes" id="UP000001593">
    <property type="component" value="Unassembled WGS sequence"/>
</dbReference>
<dbReference type="EMBL" id="DS469643">
    <property type="protein sequence ID" value="EDO37596.1"/>
    <property type="molecule type" value="Genomic_DNA"/>
</dbReference>
<evidence type="ECO:0000313" key="3">
    <source>
        <dbReference type="Proteomes" id="UP000001593"/>
    </source>
</evidence>
<dbReference type="InParanoid" id="A7SFB9"/>
<dbReference type="PhylomeDB" id="A7SFB9"/>
<dbReference type="Pfam" id="PF09794">
    <property type="entry name" value="Avl9"/>
    <property type="match status" value="1"/>
</dbReference>
<sequence length="129" mass="14962">MSWFFQNSLFHPYLSLQQIDLLKNPKVDSFVVGVSNALYCQQRNTAHVLVEVSKEKISIRDENLTRALTLSTADLRFTDYLVQHVTELKPSCLFTVGWDGSEEWIRAQFKLYILSLLSSIQHTGRLYLH</sequence>